<keyword evidence="3" id="KW-1185">Reference proteome</keyword>
<proteinExistence type="predicted"/>
<evidence type="ECO:0000313" key="3">
    <source>
        <dbReference type="Proteomes" id="UP000269721"/>
    </source>
</evidence>
<feature type="non-terminal residue" evidence="2">
    <location>
        <position position="254"/>
    </location>
</feature>
<sequence length="254" mass="27473">MTARKSRIGSATPKPKPKAQSFFSSAGAAPAVVPFPLKPWGSLRPASPTNPFAPAATAANVHEKEFEFNAPHFHDFLAEKSIDPEADKWFDVRAVTPASEFNDDRGADAAGDENEEEFIVNSAGPTPKASFSFFLPLDNKPEGTGSNIEAREKDKSDTPAENEDEDTPRAVPKPASFFIPSDGLKSTKNRDHFAATKAKLASDGRDGRATSTAMTTTFTTRSVKPLTMPVEFNFSKRFRTQKDPLGRKSPGGVL</sequence>
<accession>A0A4P9VUJ7</accession>
<feature type="compositionally biased region" description="Basic and acidic residues" evidence="1">
    <location>
        <begin position="149"/>
        <end position="158"/>
    </location>
</feature>
<reference evidence="3" key="1">
    <citation type="journal article" date="2018" name="Nat. Microbiol.">
        <title>Leveraging single-cell genomics to expand the fungal tree of life.</title>
        <authorList>
            <person name="Ahrendt S.R."/>
            <person name="Quandt C.A."/>
            <person name="Ciobanu D."/>
            <person name="Clum A."/>
            <person name="Salamov A."/>
            <person name="Andreopoulos B."/>
            <person name="Cheng J.F."/>
            <person name="Woyke T."/>
            <person name="Pelin A."/>
            <person name="Henrissat B."/>
            <person name="Reynolds N.K."/>
            <person name="Benny G.L."/>
            <person name="Smith M.E."/>
            <person name="James T.Y."/>
            <person name="Grigoriev I.V."/>
        </authorList>
    </citation>
    <scope>NUCLEOTIDE SEQUENCE [LARGE SCALE GENOMIC DNA]</scope>
</reference>
<dbReference type="AlphaFoldDB" id="A0A4P9VUJ7"/>
<feature type="region of interest" description="Disordered" evidence="1">
    <location>
        <begin position="122"/>
        <end position="190"/>
    </location>
</feature>
<organism evidence="2 3">
    <name type="scientific">Blyttiomyces helicus</name>
    <dbReference type="NCBI Taxonomy" id="388810"/>
    <lineage>
        <taxon>Eukaryota</taxon>
        <taxon>Fungi</taxon>
        <taxon>Fungi incertae sedis</taxon>
        <taxon>Chytridiomycota</taxon>
        <taxon>Chytridiomycota incertae sedis</taxon>
        <taxon>Chytridiomycetes</taxon>
        <taxon>Chytridiomycetes incertae sedis</taxon>
        <taxon>Blyttiomyces</taxon>
    </lineage>
</organism>
<name>A0A4P9VUJ7_9FUNG</name>
<protein>
    <submittedName>
        <fullName evidence="2">Uncharacterized protein</fullName>
    </submittedName>
</protein>
<feature type="region of interest" description="Disordered" evidence="1">
    <location>
        <begin position="1"/>
        <end position="23"/>
    </location>
</feature>
<dbReference type="EMBL" id="ML001444">
    <property type="protein sequence ID" value="RKO83269.1"/>
    <property type="molecule type" value="Genomic_DNA"/>
</dbReference>
<gene>
    <name evidence="2" type="ORF">BDK51DRAFT_46148</name>
</gene>
<dbReference type="Proteomes" id="UP000269721">
    <property type="component" value="Unassembled WGS sequence"/>
</dbReference>
<evidence type="ECO:0000256" key="1">
    <source>
        <dbReference type="SAM" id="MobiDB-lite"/>
    </source>
</evidence>
<evidence type="ECO:0000313" key="2">
    <source>
        <dbReference type="EMBL" id="RKO83269.1"/>
    </source>
</evidence>